<proteinExistence type="predicted"/>
<evidence type="ECO:0000313" key="2">
    <source>
        <dbReference type="EMBL" id="MCY1138045.1"/>
    </source>
</evidence>
<keyword evidence="3" id="KW-1185">Reference proteome</keyword>
<dbReference type="Proteomes" id="UP001151002">
    <property type="component" value="Unassembled WGS sequence"/>
</dbReference>
<keyword evidence="1" id="KW-1133">Transmembrane helix</keyword>
<dbReference type="EMBL" id="JAPNTZ010000003">
    <property type="protein sequence ID" value="MCY1138045.1"/>
    <property type="molecule type" value="Genomic_DNA"/>
</dbReference>
<feature type="transmembrane region" description="Helical" evidence="1">
    <location>
        <begin position="26"/>
        <end position="47"/>
    </location>
</feature>
<accession>A0ABT4AXA4</accession>
<name>A0ABT4AXA4_9ACTN</name>
<evidence type="ECO:0000256" key="1">
    <source>
        <dbReference type="SAM" id="Phobius"/>
    </source>
</evidence>
<protein>
    <submittedName>
        <fullName evidence="2">Uncharacterized protein</fullName>
    </submittedName>
</protein>
<gene>
    <name evidence="2" type="ORF">OWR29_08555</name>
</gene>
<evidence type="ECO:0000313" key="3">
    <source>
        <dbReference type="Proteomes" id="UP001151002"/>
    </source>
</evidence>
<organism evidence="2 3">
    <name type="scientific">Paractinoplanes pyxinae</name>
    <dbReference type="NCBI Taxonomy" id="2997416"/>
    <lineage>
        <taxon>Bacteria</taxon>
        <taxon>Bacillati</taxon>
        <taxon>Actinomycetota</taxon>
        <taxon>Actinomycetes</taxon>
        <taxon>Micromonosporales</taxon>
        <taxon>Micromonosporaceae</taxon>
        <taxon>Paractinoplanes</taxon>
    </lineage>
</organism>
<reference evidence="2" key="1">
    <citation type="submission" date="2022-11" db="EMBL/GenBank/DDBJ databases">
        <authorList>
            <person name="Somphong A."/>
            <person name="Phongsopitanun W."/>
        </authorList>
    </citation>
    <scope>NUCLEOTIDE SEQUENCE</scope>
    <source>
        <strain evidence="2">Pm04-4</strain>
    </source>
</reference>
<keyword evidence="1" id="KW-0472">Membrane</keyword>
<sequence length="57" mass="5830">MPALNIAAAAGDFAIPDGAPQLVKSAGITLFLIWSVALAVALHGTSARVPMPEEMAR</sequence>
<keyword evidence="1" id="KW-0812">Transmembrane</keyword>
<dbReference type="RefSeq" id="WP_267562018.1">
    <property type="nucleotide sequence ID" value="NZ_JAPNTZ010000003.1"/>
</dbReference>
<comment type="caution">
    <text evidence="2">The sequence shown here is derived from an EMBL/GenBank/DDBJ whole genome shotgun (WGS) entry which is preliminary data.</text>
</comment>